<evidence type="ECO:0000256" key="1">
    <source>
        <dbReference type="ARBA" id="ARBA00004651"/>
    </source>
</evidence>
<dbReference type="GO" id="GO:0022857">
    <property type="term" value="F:transmembrane transporter activity"/>
    <property type="evidence" value="ECO:0007669"/>
    <property type="project" value="InterPro"/>
</dbReference>
<feature type="transmembrane region" description="Helical" evidence="7">
    <location>
        <begin position="370"/>
        <end position="390"/>
    </location>
</feature>
<dbReference type="InterPro" id="IPR020846">
    <property type="entry name" value="MFS_dom"/>
</dbReference>
<gene>
    <name evidence="9" type="ORF">HNR53_000583</name>
</gene>
<comment type="caution">
    <text evidence="9">The sequence shown here is derived from an EMBL/GenBank/DDBJ whole genome shotgun (WGS) entry which is preliminary data.</text>
</comment>
<accession>A0A7X0LU19</accession>
<keyword evidence="5 7" id="KW-1133">Transmembrane helix</keyword>
<dbReference type="CDD" id="cd06174">
    <property type="entry name" value="MFS"/>
    <property type="match status" value="1"/>
</dbReference>
<dbReference type="InterPro" id="IPR036259">
    <property type="entry name" value="MFS_trans_sf"/>
</dbReference>
<comment type="subcellular location">
    <subcellularLocation>
        <location evidence="1">Cell membrane</location>
        <topology evidence="1">Multi-pass membrane protein</topology>
    </subcellularLocation>
</comment>
<evidence type="ECO:0000256" key="3">
    <source>
        <dbReference type="ARBA" id="ARBA00022475"/>
    </source>
</evidence>
<feature type="transmembrane region" description="Helical" evidence="7">
    <location>
        <begin position="247"/>
        <end position="267"/>
    </location>
</feature>
<dbReference type="Proteomes" id="UP000531594">
    <property type="component" value="Unassembled WGS sequence"/>
</dbReference>
<evidence type="ECO:0000256" key="2">
    <source>
        <dbReference type="ARBA" id="ARBA00022448"/>
    </source>
</evidence>
<keyword evidence="10" id="KW-1185">Reference proteome</keyword>
<dbReference type="GO" id="GO:0005886">
    <property type="term" value="C:plasma membrane"/>
    <property type="evidence" value="ECO:0007669"/>
    <property type="project" value="UniProtKB-SubCell"/>
</dbReference>
<feature type="transmembrane region" description="Helical" evidence="7">
    <location>
        <begin position="99"/>
        <end position="116"/>
    </location>
</feature>
<feature type="transmembrane region" description="Helical" evidence="7">
    <location>
        <begin position="336"/>
        <end position="358"/>
    </location>
</feature>
<dbReference type="InterPro" id="IPR011701">
    <property type="entry name" value="MFS"/>
</dbReference>
<reference evidence="9 10" key="1">
    <citation type="submission" date="2020-08" db="EMBL/GenBank/DDBJ databases">
        <title>Genomic Encyclopedia of Type Strains, Phase IV (KMG-IV): sequencing the most valuable type-strain genomes for metagenomic binning, comparative biology and taxonomic classification.</title>
        <authorList>
            <person name="Goeker M."/>
        </authorList>
    </citation>
    <scope>NUCLEOTIDE SEQUENCE [LARGE SCALE GENOMIC DNA]</scope>
    <source>
        <strain evidence="9 10">DSM 5391</strain>
    </source>
</reference>
<evidence type="ECO:0000313" key="10">
    <source>
        <dbReference type="Proteomes" id="UP000531594"/>
    </source>
</evidence>
<evidence type="ECO:0000313" key="9">
    <source>
        <dbReference type="EMBL" id="MBB6443995.1"/>
    </source>
</evidence>
<feature type="transmembrane region" description="Helical" evidence="7">
    <location>
        <begin position="128"/>
        <end position="150"/>
    </location>
</feature>
<dbReference type="AlphaFoldDB" id="A0A7X0LU19"/>
<dbReference type="PANTHER" id="PTHR43124">
    <property type="entry name" value="PURINE EFFLUX PUMP PBUE"/>
    <property type="match status" value="1"/>
</dbReference>
<dbReference type="PROSITE" id="PS50850">
    <property type="entry name" value="MFS"/>
    <property type="match status" value="1"/>
</dbReference>
<dbReference type="PANTHER" id="PTHR43124:SF3">
    <property type="entry name" value="CHLORAMPHENICOL EFFLUX PUMP RV0191"/>
    <property type="match status" value="1"/>
</dbReference>
<dbReference type="RefSeq" id="WP_184522580.1">
    <property type="nucleotide sequence ID" value="NZ_JACHGK010000001.1"/>
</dbReference>
<feature type="transmembrane region" description="Helical" evidence="7">
    <location>
        <begin position="74"/>
        <end position="93"/>
    </location>
</feature>
<protein>
    <submittedName>
        <fullName evidence="9">Putative MFS family arabinose efflux permease</fullName>
    </submittedName>
</protein>
<dbReference type="SUPFAM" id="SSF103473">
    <property type="entry name" value="MFS general substrate transporter"/>
    <property type="match status" value="1"/>
</dbReference>
<feature type="transmembrane region" description="Helical" evidence="7">
    <location>
        <begin position="214"/>
        <end position="235"/>
    </location>
</feature>
<sequence length="414" mass="44977">MKRSAWMILWAAFSTGVLATIVQFSIPPILPLVKDQYEVTYTGSALLMSLFALATVLAAVPGGFIVGRYGVRKIGLLGIGFLFFGIIVCLLANNFPLLLLGRIIAGIGFGFVSVAAPSAIGHYVPAKMISVAMGIWSTWIPVGSLIMFLSAPKFVLTFGSDIFWIALMVILIAGFLFYAKMIPKHEQNPKDALQAEAAKLDKKVLLSEIKNKNVWWAALAFTSFTFAFFSFNTWISTYLTETTSMNLTIATLIPSIVALFTMISNIYSGFLLKKCGNHLGIFAVPAVIFILVWPLFNSSSVVMFYIIATVLGLIAGFTPTIVFGAAPLLAKRKETIGIAMSIVIIGENMGVLIGPEVFGVLREWTGDFTAGFWALSLASILMLISCLQIWRSGAFGEKTSHHIAAEENSLPEKV</sequence>
<evidence type="ECO:0000256" key="5">
    <source>
        <dbReference type="ARBA" id="ARBA00022989"/>
    </source>
</evidence>
<dbReference type="Gene3D" id="1.20.1250.20">
    <property type="entry name" value="MFS general substrate transporter like domains"/>
    <property type="match status" value="2"/>
</dbReference>
<feature type="domain" description="Major facilitator superfamily (MFS) profile" evidence="8">
    <location>
        <begin position="4"/>
        <end position="394"/>
    </location>
</feature>
<dbReference type="InterPro" id="IPR050189">
    <property type="entry name" value="MFS_Efflux_Transporters"/>
</dbReference>
<feature type="transmembrane region" description="Helical" evidence="7">
    <location>
        <begin position="279"/>
        <end position="296"/>
    </location>
</feature>
<feature type="transmembrane region" description="Helical" evidence="7">
    <location>
        <begin position="302"/>
        <end position="329"/>
    </location>
</feature>
<dbReference type="EMBL" id="JACHGK010000001">
    <property type="protein sequence ID" value="MBB6443995.1"/>
    <property type="molecule type" value="Genomic_DNA"/>
</dbReference>
<keyword evidence="2" id="KW-0813">Transport</keyword>
<organism evidence="9 10">
    <name type="scientific">Bacillus benzoevorans</name>
    <dbReference type="NCBI Taxonomy" id="1456"/>
    <lineage>
        <taxon>Bacteria</taxon>
        <taxon>Bacillati</taxon>
        <taxon>Bacillota</taxon>
        <taxon>Bacilli</taxon>
        <taxon>Bacillales</taxon>
        <taxon>Bacillaceae</taxon>
        <taxon>Bacillus</taxon>
    </lineage>
</organism>
<proteinExistence type="predicted"/>
<evidence type="ECO:0000256" key="7">
    <source>
        <dbReference type="SAM" id="Phobius"/>
    </source>
</evidence>
<evidence type="ECO:0000259" key="8">
    <source>
        <dbReference type="PROSITE" id="PS50850"/>
    </source>
</evidence>
<evidence type="ECO:0000256" key="6">
    <source>
        <dbReference type="ARBA" id="ARBA00023136"/>
    </source>
</evidence>
<dbReference type="Pfam" id="PF07690">
    <property type="entry name" value="MFS_1"/>
    <property type="match status" value="1"/>
</dbReference>
<feature type="transmembrane region" description="Helical" evidence="7">
    <location>
        <begin position="43"/>
        <end position="67"/>
    </location>
</feature>
<feature type="transmembrane region" description="Helical" evidence="7">
    <location>
        <begin position="162"/>
        <end position="179"/>
    </location>
</feature>
<evidence type="ECO:0000256" key="4">
    <source>
        <dbReference type="ARBA" id="ARBA00022692"/>
    </source>
</evidence>
<keyword evidence="4 7" id="KW-0812">Transmembrane</keyword>
<keyword evidence="6 7" id="KW-0472">Membrane</keyword>
<name>A0A7X0LU19_9BACI</name>
<keyword evidence="3" id="KW-1003">Cell membrane</keyword>